<evidence type="ECO:0000313" key="2">
    <source>
        <dbReference type="EMBL" id="KAF0908351.1"/>
    </source>
</evidence>
<proteinExistence type="predicted"/>
<organism evidence="2 3">
    <name type="scientific">Oryza meyeriana var. granulata</name>
    <dbReference type="NCBI Taxonomy" id="110450"/>
    <lineage>
        <taxon>Eukaryota</taxon>
        <taxon>Viridiplantae</taxon>
        <taxon>Streptophyta</taxon>
        <taxon>Embryophyta</taxon>
        <taxon>Tracheophyta</taxon>
        <taxon>Spermatophyta</taxon>
        <taxon>Magnoliopsida</taxon>
        <taxon>Liliopsida</taxon>
        <taxon>Poales</taxon>
        <taxon>Poaceae</taxon>
        <taxon>BOP clade</taxon>
        <taxon>Oryzoideae</taxon>
        <taxon>Oryzeae</taxon>
        <taxon>Oryzinae</taxon>
        <taxon>Oryza</taxon>
        <taxon>Oryza meyeriana</taxon>
    </lineage>
</organism>
<dbReference type="AlphaFoldDB" id="A0A6G1D7F5"/>
<feature type="region of interest" description="Disordered" evidence="1">
    <location>
        <begin position="1"/>
        <end position="30"/>
    </location>
</feature>
<keyword evidence="3" id="KW-1185">Reference proteome</keyword>
<name>A0A6G1D7F5_9ORYZ</name>
<evidence type="ECO:0000256" key="1">
    <source>
        <dbReference type="SAM" id="MobiDB-lite"/>
    </source>
</evidence>
<dbReference type="Proteomes" id="UP000479710">
    <property type="component" value="Unassembled WGS sequence"/>
</dbReference>
<evidence type="ECO:0000313" key="3">
    <source>
        <dbReference type="Proteomes" id="UP000479710"/>
    </source>
</evidence>
<reference evidence="2 3" key="1">
    <citation type="submission" date="2019-11" db="EMBL/GenBank/DDBJ databases">
        <title>Whole genome sequence of Oryza granulata.</title>
        <authorList>
            <person name="Li W."/>
        </authorList>
    </citation>
    <scope>NUCLEOTIDE SEQUENCE [LARGE SCALE GENOMIC DNA]</scope>
    <source>
        <strain evidence="3">cv. Menghai</strain>
        <tissue evidence="2">Leaf</tissue>
    </source>
</reference>
<gene>
    <name evidence="2" type="ORF">E2562_024760</name>
</gene>
<comment type="caution">
    <text evidence="2">The sequence shown here is derived from an EMBL/GenBank/DDBJ whole genome shotgun (WGS) entry which is preliminary data.</text>
</comment>
<accession>A0A6G1D7F5</accession>
<protein>
    <submittedName>
        <fullName evidence="2">Uncharacterized protein</fullName>
    </submittedName>
</protein>
<dbReference type="EMBL" id="SPHZ02000007">
    <property type="protein sequence ID" value="KAF0908351.1"/>
    <property type="molecule type" value="Genomic_DNA"/>
</dbReference>
<sequence length="61" mass="6641">MKGCGSESESSSDESDSKQSKRRKNAQNIIGKAAGVQDKVPVIATRLLYKEAATSTYNSRY</sequence>